<name>A0A2V2YSC2_9BACL</name>
<sequence length="275" mass="32213">MAEEDWGFFERRANGEHLRLLVNSGYKDAYPIQNYHELMSVTVNVYRLSHSGKRKMDAIAELERWTAHLEGIMRTSGDFYYVGRLHTESKLEFYYYVNESYDDSAIRALIRSQQDVRAQLYRKPDPEWEFYSFMLPDDREQLLIHNAQMVYALAHHGDQISRQRTVYHWLLFRHNDDRVGIKLTLESMGYRIEEGKKGDPEPDYPYPLVISRTDDVRLDTLNRRVDELYRLLKGTEGKYDGWGSAMQLSLSARILAAVRRFFGGAASGKRNGLPK</sequence>
<dbReference type="Pfam" id="PF06877">
    <property type="entry name" value="RraB"/>
    <property type="match status" value="1"/>
</dbReference>
<feature type="domain" description="Regulator of ribonuclease activity B" evidence="2">
    <location>
        <begin position="144"/>
        <end position="243"/>
    </location>
</feature>
<keyword evidence="4" id="KW-1185">Reference proteome</keyword>
<dbReference type="InterPro" id="IPR009671">
    <property type="entry name" value="RraB_dom"/>
</dbReference>
<dbReference type="InterPro" id="IPR016097">
    <property type="entry name" value="DUF695"/>
</dbReference>
<dbReference type="Pfam" id="PF05117">
    <property type="entry name" value="DUF695"/>
    <property type="match status" value="1"/>
</dbReference>
<dbReference type="RefSeq" id="WP_110045798.1">
    <property type="nucleotide sequence ID" value="NZ_CP054613.1"/>
</dbReference>
<protein>
    <submittedName>
        <fullName evidence="3">Uncharacterized protein DUF695</fullName>
    </submittedName>
</protein>
<comment type="caution">
    <text evidence="3">The sequence shown here is derived from an EMBL/GenBank/DDBJ whole genome shotgun (WGS) entry which is preliminary data.</text>
</comment>
<organism evidence="3 4">
    <name type="scientific">Paenibacillus cellulosilyticus</name>
    <dbReference type="NCBI Taxonomy" id="375489"/>
    <lineage>
        <taxon>Bacteria</taxon>
        <taxon>Bacillati</taxon>
        <taxon>Bacillota</taxon>
        <taxon>Bacilli</taxon>
        <taxon>Bacillales</taxon>
        <taxon>Paenibacillaceae</taxon>
        <taxon>Paenibacillus</taxon>
    </lineage>
</organism>
<dbReference type="OrthoDB" id="7839302at2"/>
<feature type="domain" description="DUF695" evidence="1">
    <location>
        <begin position="4"/>
        <end position="133"/>
    </location>
</feature>
<gene>
    <name evidence="3" type="ORF">DFQ01_1205</name>
</gene>
<evidence type="ECO:0000313" key="3">
    <source>
        <dbReference type="EMBL" id="PWV97820.1"/>
    </source>
</evidence>
<dbReference type="AlphaFoldDB" id="A0A2V2YSC2"/>
<evidence type="ECO:0000259" key="1">
    <source>
        <dbReference type="Pfam" id="PF05117"/>
    </source>
</evidence>
<proteinExistence type="predicted"/>
<dbReference type="InterPro" id="IPR036701">
    <property type="entry name" value="RraB-like_sf"/>
</dbReference>
<dbReference type="Proteomes" id="UP000246635">
    <property type="component" value="Unassembled WGS sequence"/>
</dbReference>
<dbReference type="EMBL" id="QGTQ01000020">
    <property type="protein sequence ID" value="PWV97820.1"/>
    <property type="molecule type" value="Genomic_DNA"/>
</dbReference>
<evidence type="ECO:0000259" key="2">
    <source>
        <dbReference type="Pfam" id="PF06877"/>
    </source>
</evidence>
<dbReference type="SUPFAM" id="SSF89946">
    <property type="entry name" value="Hypothetical protein VC0424"/>
    <property type="match status" value="1"/>
</dbReference>
<dbReference type="Gene3D" id="3.30.70.970">
    <property type="entry name" value="RraB-like"/>
    <property type="match status" value="1"/>
</dbReference>
<accession>A0A2V2YSC2</accession>
<evidence type="ECO:0000313" key="4">
    <source>
        <dbReference type="Proteomes" id="UP000246635"/>
    </source>
</evidence>
<reference evidence="3 4" key="1">
    <citation type="submission" date="2018-05" db="EMBL/GenBank/DDBJ databases">
        <title>Genomic Encyclopedia of Type Strains, Phase III (KMG-III): the genomes of soil and plant-associated and newly described type strains.</title>
        <authorList>
            <person name="Whitman W."/>
        </authorList>
    </citation>
    <scope>NUCLEOTIDE SEQUENCE [LARGE SCALE GENOMIC DNA]</scope>
    <source>
        <strain evidence="3 4">CECT 5696</strain>
    </source>
</reference>